<dbReference type="AlphaFoldDB" id="A0A5Q2RGX7"/>
<organism evidence="16 17">
    <name type="scientific">Actinomarinicola tropica</name>
    <dbReference type="NCBI Taxonomy" id="2789776"/>
    <lineage>
        <taxon>Bacteria</taxon>
        <taxon>Bacillati</taxon>
        <taxon>Actinomycetota</taxon>
        <taxon>Acidimicrobiia</taxon>
        <taxon>Acidimicrobiales</taxon>
        <taxon>Iamiaceae</taxon>
        <taxon>Actinomarinicola</taxon>
    </lineage>
</organism>
<sequence length="371" mass="39383">MRIGAVNLGHPVVLAPMAGVTDAPFRVLCAEAGGGLFVSEMLTARGLVEGADKSWRMASHHPSEATRSVQLYGSDPRAMGEAARRLADDAGVDHIDLNFGCPVPKITRNGGGAALPVRRRLFGQVVEAAVGGAGRIPVTVKMRMGLDDGRLTFLEAASIAADAGAAAVALHARTAVQGYSGVARWDAIGELRARLPADVPVLGNGDIWEATDAVRMMAETGCDGVVIGRGCLGRPWLFADLEQAMRGHAPLGPPPFGVVAATVRRHVELAVDWYDDETAAVRKLRKHLRWYLQGYPVGAEVRRRAGAVATVEDVHALVDEVDPDLTVLPEAVRAPRGRTDAITRLTLPHGWCEHPDAMARVEDDLVAHSGG</sequence>
<comment type="catalytic activity">
    <reaction evidence="11">
        <text>a 5,6-dihydrouridine in tRNA + NAD(+) = a uridine in tRNA + NADH + H(+)</text>
        <dbReference type="Rhea" id="RHEA:54452"/>
        <dbReference type="Rhea" id="RHEA-COMP:13339"/>
        <dbReference type="Rhea" id="RHEA-COMP:13887"/>
        <dbReference type="ChEBI" id="CHEBI:15378"/>
        <dbReference type="ChEBI" id="CHEBI:57540"/>
        <dbReference type="ChEBI" id="CHEBI:57945"/>
        <dbReference type="ChEBI" id="CHEBI:65315"/>
        <dbReference type="ChEBI" id="CHEBI:74443"/>
    </reaction>
</comment>
<dbReference type="InterPro" id="IPR004652">
    <property type="entry name" value="DusB-like"/>
</dbReference>
<dbReference type="Proteomes" id="UP000334019">
    <property type="component" value="Chromosome"/>
</dbReference>
<keyword evidence="8" id="KW-0694">RNA-binding</keyword>
<protein>
    <recommendedName>
        <fullName evidence="12">tRNA-dihydrouridine synthase</fullName>
        <ecNumber evidence="12">1.3.1.-</ecNumber>
    </recommendedName>
</protein>
<evidence type="ECO:0000256" key="2">
    <source>
        <dbReference type="ARBA" id="ARBA00002790"/>
    </source>
</evidence>
<dbReference type="InterPro" id="IPR001269">
    <property type="entry name" value="DUS_fam"/>
</dbReference>
<evidence type="ECO:0000256" key="12">
    <source>
        <dbReference type="PIRNR" id="PIRNR006621"/>
    </source>
</evidence>
<dbReference type="InterPro" id="IPR018517">
    <property type="entry name" value="tRNA_hU_synthase_CS"/>
</dbReference>
<evidence type="ECO:0000256" key="4">
    <source>
        <dbReference type="ARBA" id="ARBA00022630"/>
    </source>
</evidence>
<evidence type="ECO:0000256" key="5">
    <source>
        <dbReference type="ARBA" id="ARBA00022643"/>
    </source>
</evidence>
<dbReference type="EC" id="1.3.1.-" evidence="12"/>
<keyword evidence="9 12" id="KW-0560">Oxidoreductase</keyword>
<evidence type="ECO:0000256" key="9">
    <source>
        <dbReference type="ARBA" id="ARBA00023002"/>
    </source>
</evidence>
<dbReference type="PANTHER" id="PTHR45846">
    <property type="entry name" value="TRNA-DIHYDROURIDINE(47) SYNTHASE [NAD(P)(+)]-LIKE"/>
    <property type="match status" value="1"/>
</dbReference>
<proteinExistence type="inferred from homology"/>
<dbReference type="Gene3D" id="3.20.20.70">
    <property type="entry name" value="Aldolase class I"/>
    <property type="match status" value="1"/>
</dbReference>
<keyword evidence="6 12" id="KW-0819">tRNA processing</keyword>
<dbReference type="SUPFAM" id="SSF51395">
    <property type="entry name" value="FMN-linked oxidoreductases"/>
    <property type="match status" value="1"/>
</dbReference>
<evidence type="ECO:0000256" key="3">
    <source>
        <dbReference type="ARBA" id="ARBA00022555"/>
    </source>
</evidence>
<feature type="active site" description="Proton donor" evidence="13">
    <location>
        <position position="101"/>
    </location>
</feature>
<evidence type="ECO:0000256" key="8">
    <source>
        <dbReference type="ARBA" id="ARBA00022884"/>
    </source>
</evidence>
<feature type="binding site" evidence="14">
    <location>
        <position position="70"/>
    </location>
    <ligand>
        <name>FMN</name>
        <dbReference type="ChEBI" id="CHEBI:58210"/>
    </ligand>
</feature>
<dbReference type="Pfam" id="PF01207">
    <property type="entry name" value="Dus"/>
    <property type="match status" value="1"/>
</dbReference>
<dbReference type="InterPro" id="IPR024036">
    <property type="entry name" value="tRNA-dHydroUridine_Synthase_C"/>
</dbReference>
<dbReference type="PANTHER" id="PTHR45846:SF1">
    <property type="entry name" value="TRNA-DIHYDROURIDINE(47) SYNTHASE [NAD(P)(+)]-LIKE"/>
    <property type="match status" value="1"/>
</dbReference>
<gene>
    <name evidence="16" type="primary">dusB</name>
    <name evidence="16" type="ORF">GH723_07050</name>
</gene>
<comment type="catalytic activity">
    <reaction evidence="10">
        <text>a 5,6-dihydrouridine in tRNA + NADP(+) = a uridine in tRNA + NADPH + H(+)</text>
        <dbReference type="Rhea" id="RHEA:23624"/>
        <dbReference type="Rhea" id="RHEA-COMP:13339"/>
        <dbReference type="Rhea" id="RHEA-COMP:13887"/>
        <dbReference type="ChEBI" id="CHEBI:15378"/>
        <dbReference type="ChEBI" id="CHEBI:57783"/>
        <dbReference type="ChEBI" id="CHEBI:58349"/>
        <dbReference type="ChEBI" id="CHEBI:65315"/>
        <dbReference type="ChEBI" id="CHEBI:74443"/>
    </reaction>
</comment>
<dbReference type="GO" id="GO:0050660">
    <property type="term" value="F:flavin adenine dinucleotide binding"/>
    <property type="evidence" value="ECO:0007669"/>
    <property type="project" value="InterPro"/>
</dbReference>
<evidence type="ECO:0000256" key="14">
    <source>
        <dbReference type="PIRSR" id="PIRSR006621-2"/>
    </source>
</evidence>
<keyword evidence="5 12" id="KW-0288">FMN</keyword>
<feature type="binding site" evidence="14">
    <location>
        <position position="171"/>
    </location>
    <ligand>
        <name>FMN</name>
        <dbReference type="ChEBI" id="CHEBI:58210"/>
    </ligand>
</feature>
<feature type="domain" description="DUS-like FMN-binding" evidence="15">
    <location>
        <begin position="14"/>
        <end position="319"/>
    </location>
</feature>
<reference evidence="16 17" key="1">
    <citation type="submission" date="2019-11" db="EMBL/GenBank/DDBJ databases">
        <authorList>
            <person name="He Y."/>
        </authorList>
    </citation>
    <scope>NUCLEOTIDE SEQUENCE [LARGE SCALE GENOMIC DNA]</scope>
    <source>
        <strain evidence="16 17">SCSIO 58843</strain>
    </source>
</reference>
<keyword evidence="7" id="KW-0521">NADP</keyword>
<name>A0A5Q2RGX7_9ACTN</name>
<dbReference type="EMBL" id="CP045851">
    <property type="protein sequence ID" value="QGG94884.1"/>
    <property type="molecule type" value="Genomic_DNA"/>
</dbReference>
<evidence type="ECO:0000256" key="7">
    <source>
        <dbReference type="ARBA" id="ARBA00022857"/>
    </source>
</evidence>
<dbReference type="KEGG" id="atq:GH723_07050"/>
<feature type="binding site" evidence="14">
    <location>
        <position position="141"/>
    </location>
    <ligand>
        <name>FMN</name>
        <dbReference type="ChEBI" id="CHEBI:58210"/>
    </ligand>
</feature>
<evidence type="ECO:0000259" key="15">
    <source>
        <dbReference type="Pfam" id="PF01207"/>
    </source>
</evidence>
<keyword evidence="17" id="KW-1185">Reference proteome</keyword>
<dbReference type="PROSITE" id="PS01136">
    <property type="entry name" value="UPF0034"/>
    <property type="match status" value="1"/>
</dbReference>
<evidence type="ECO:0000256" key="13">
    <source>
        <dbReference type="PIRSR" id="PIRSR006621-1"/>
    </source>
</evidence>
<keyword evidence="14" id="KW-0547">Nucleotide-binding</keyword>
<evidence type="ECO:0000256" key="11">
    <source>
        <dbReference type="ARBA" id="ARBA00048802"/>
    </source>
</evidence>
<feature type="binding site" evidence="14">
    <location>
        <begin position="16"/>
        <end position="18"/>
    </location>
    <ligand>
        <name>FMN</name>
        <dbReference type="ChEBI" id="CHEBI:58210"/>
    </ligand>
</feature>
<evidence type="ECO:0000256" key="6">
    <source>
        <dbReference type="ARBA" id="ARBA00022694"/>
    </source>
</evidence>
<comment type="function">
    <text evidence="2 12">Catalyzes the synthesis of 5,6-dihydrouridine (D), a modified base found in the D-loop of most tRNAs, via the reduction of the C5-C6 double bond in target uridines.</text>
</comment>
<evidence type="ECO:0000313" key="16">
    <source>
        <dbReference type="EMBL" id="QGG94884.1"/>
    </source>
</evidence>
<keyword evidence="3" id="KW-0820">tRNA-binding</keyword>
<feature type="binding site" evidence="14">
    <location>
        <begin position="228"/>
        <end position="229"/>
    </location>
    <ligand>
        <name>FMN</name>
        <dbReference type="ChEBI" id="CHEBI:58210"/>
    </ligand>
</feature>
<accession>A0A5Q2RGX7</accession>
<evidence type="ECO:0000256" key="10">
    <source>
        <dbReference type="ARBA" id="ARBA00048205"/>
    </source>
</evidence>
<dbReference type="GO" id="GO:0017150">
    <property type="term" value="F:tRNA dihydrouridine synthase activity"/>
    <property type="evidence" value="ECO:0007669"/>
    <property type="project" value="InterPro"/>
</dbReference>
<evidence type="ECO:0000313" key="17">
    <source>
        <dbReference type="Proteomes" id="UP000334019"/>
    </source>
</evidence>
<dbReference type="Gene3D" id="1.10.1200.80">
    <property type="entry name" value="Putative flavin oxidoreducatase, domain 2"/>
    <property type="match status" value="1"/>
</dbReference>
<dbReference type="InterPro" id="IPR013785">
    <property type="entry name" value="Aldolase_TIM"/>
</dbReference>
<comment type="cofactor">
    <cofactor evidence="1 12 14">
        <name>FMN</name>
        <dbReference type="ChEBI" id="CHEBI:58210"/>
    </cofactor>
</comment>
<dbReference type="CDD" id="cd02801">
    <property type="entry name" value="DUS_like_FMN"/>
    <property type="match status" value="1"/>
</dbReference>
<keyword evidence="4 12" id="KW-0285">Flavoprotein</keyword>
<dbReference type="GO" id="GO:0000049">
    <property type="term" value="F:tRNA binding"/>
    <property type="evidence" value="ECO:0007669"/>
    <property type="project" value="UniProtKB-KW"/>
</dbReference>
<dbReference type="InterPro" id="IPR035587">
    <property type="entry name" value="DUS-like_FMN-bd"/>
</dbReference>
<comment type="similarity">
    <text evidence="12">Belongs to the dus family.</text>
</comment>
<dbReference type="PIRSF" id="PIRSF006621">
    <property type="entry name" value="Dus"/>
    <property type="match status" value="1"/>
</dbReference>
<dbReference type="NCBIfam" id="TIGR00737">
    <property type="entry name" value="nifR3_yhdG"/>
    <property type="match status" value="1"/>
</dbReference>
<evidence type="ECO:0000256" key="1">
    <source>
        <dbReference type="ARBA" id="ARBA00001917"/>
    </source>
</evidence>